<evidence type="ECO:0000256" key="2">
    <source>
        <dbReference type="ARBA" id="ARBA00022723"/>
    </source>
</evidence>
<feature type="domain" description="Fe2OG dioxygenase" evidence="5">
    <location>
        <begin position="208"/>
        <end position="314"/>
    </location>
</feature>
<evidence type="ECO:0000259" key="5">
    <source>
        <dbReference type="PROSITE" id="PS51471"/>
    </source>
</evidence>
<name>A0A0A0S1T7_9METZ</name>
<dbReference type="InterPro" id="IPR027443">
    <property type="entry name" value="IPNS-like_sf"/>
</dbReference>
<dbReference type="AlphaFoldDB" id="A0A0A0S1T7"/>
<protein>
    <submittedName>
        <fullName evidence="6">Putative isopenicillin-n-synthase</fullName>
    </submittedName>
</protein>
<keyword evidence="2 4" id="KW-0479">Metal-binding</keyword>
<dbReference type="PANTHER" id="PTHR47991">
    <property type="entry name" value="OXOGLUTARATE/IRON-DEPENDENT DIOXYGENASE"/>
    <property type="match status" value="1"/>
</dbReference>
<dbReference type="Gene3D" id="2.60.120.330">
    <property type="entry name" value="B-lactam Antibiotic, Isopenicillin N Synthase, Chain"/>
    <property type="match status" value="1"/>
</dbReference>
<evidence type="ECO:0000256" key="3">
    <source>
        <dbReference type="ARBA" id="ARBA00023004"/>
    </source>
</evidence>
<accession>A0A0A0S1T7</accession>
<dbReference type="InterPro" id="IPR026992">
    <property type="entry name" value="DIOX_N"/>
</dbReference>
<organism evidence="6">
    <name type="scientific">Ctenophora sp. N1 WRF-2014</name>
    <dbReference type="NCBI Taxonomy" id="1567050"/>
    <lineage>
        <taxon>Eukaryota</taxon>
        <taxon>Metazoa</taxon>
        <taxon>Ctenophora</taxon>
    </lineage>
</organism>
<evidence type="ECO:0000256" key="1">
    <source>
        <dbReference type="ARBA" id="ARBA00008056"/>
    </source>
</evidence>
<dbReference type="InterPro" id="IPR050295">
    <property type="entry name" value="Plant_2OG-oxidoreductases"/>
</dbReference>
<dbReference type="Pfam" id="PF14226">
    <property type="entry name" value="DIOX_N"/>
    <property type="match status" value="1"/>
</dbReference>
<comment type="similarity">
    <text evidence="1 4">Belongs to the iron/ascorbate-dependent oxidoreductase family.</text>
</comment>
<evidence type="ECO:0000313" key="6">
    <source>
        <dbReference type="EMBL" id="AIW06455.1"/>
    </source>
</evidence>
<sequence>MVSCKGALLAWLCAAVSIYLGYICNTHLYFRSPFSGVASIPYTLLSASNVSIDPLILASMKQFGFFYVHHIPNYNSSQELDYLQRFFKLPDTQKMRYAVRKHNPANTNVYRGYGPVVETSGTQYKEIFNIGPHEVQPEQSTSGDPLERLRVISRERNVWPQDTGFEEEFQEVFRRGFQIRSNIARSVIKSIGRSLGHPELIERFKESEFSTLGLRKYPMRTSVNEKMYSVHDDVVLSELEHEDSTVTILATFNNPGLQALYDGVYWDVPPSRDGFIVNIGTLIEDIADNQIIAVRHRVKQINHLRYSIPFFFNPSFDADISTSISGRQTTAGTNYKIFGEWMRDYLPVVEPGLLEDGILRS</sequence>
<dbReference type="EMBL" id="KM233805">
    <property type="protein sequence ID" value="AIW06455.1"/>
    <property type="molecule type" value="mRNA"/>
</dbReference>
<evidence type="ECO:0000256" key="4">
    <source>
        <dbReference type="RuleBase" id="RU003682"/>
    </source>
</evidence>
<dbReference type="GO" id="GO:0016491">
    <property type="term" value="F:oxidoreductase activity"/>
    <property type="evidence" value="ECO:0007669"/>
    <property type="project" value="UniProtKB-KW"/>
</dbReference>
<keyword evidence="4" id="KW-0560">Oxidoreductase</keyword>
<dbReference type="PRINTS" id="PR00682">
    <property type="entry name" value="IPNSYNTHASE"/>
</dbReference>
<proteinExistence type="evidence at transcript level"/>
<dbReference type="InterPro" id="IPR005123">
    <property type="entry name" value="Oxoglu/Fe-dep_dioxygenase_dom"/>
</dbReference>
<reference evidence="6" key="1">
    <citation type="journal article" date="2015" name="PLoS ONE">
        <title>Occurrence of Isopenicillin-N-Synthase Homologs in Bioluminescent Ctenophores and Implications for Coelenterazine Biosynthesis.</title>
        <authorList>
            <person name="Francis W.R."/>
            <person name="Shaner N.C."/>
            <person name="Christianson L.M."/>
            <person name="Powers M.L."/>
            <person name="Haddock S.H."/>
        </authorList>
    </citation>
    <scope>NUCLEOTIDE SEQUENCE</scope>
</reference>
<dbReference type="SUPFAM" id="SSF51197">
    <property type="entry name" value="Clavaminate synthase-like"/>
    <property type="match status" value="1"/>
</dbReference>
<dbReference type="PROSITE" id="PS51471">
    <property type="entry name" value="FE2OG_OXY"/>
    <property type="match status" value="1"/>
</dbReference>
<dbReference type="InterPro" id="IPR044861">
    <property type="entry name" value="IPNS-like_FE2OG_OXY"/>
</dbReference>
<dbReference type="Pfam" id="PF03171">
    <property type="entry name" value="2OG-FeII_Oxy"/>
    <property type="match status" value="1"/>
</dbReference>
<dbReference type="GO" id="GO:0046872">
    <property type="term" value="F:metal ion binding"/>
    <property type="evidence" value="ECO:0007669"/>
    <property type="project" value="UniProtKB-KW"/>
</dbReference>
<keyword evidence="3 4" id="KW-0408">Iron</keyword>